<dbReference type="AlphaFoldDB" id="A0A8J2LUR6"/>
<sequence length="83" mass="10194">MKNQNTFWNYWPVPPNEICVIFGLDSPARMRPFNFSTQLFEDYQRAYEELMPEDEEEDERSQVEQFAERINSMIEYYRDVLQQ</sequence>
<accession>A0A8J2LUR6</accession>
<gene>
    <name evidence="1" type="ORF">AFUS01_LOCUS47460</name>
</gene>
<reference evidence="1" key="1">
    <citation type="submission" date="2021-06" db="EMBL/GenBank/DDBJ databases">
        <authorList>
            <person name="Hodson N. C."/>
            <person name="Mongue J. A."/>
            <person name="Jaron S. K."/>
        </authorList>
    </citation>
    <scope>NUCLEOTIDE SEQUENCE</scope>
</reference>
<comment type="caution">
    <text evidence="1">The sequence shown here is derived from an EMBL/GenBank/DDBJ whole genome shotgun (WGS) entry which is preliminary data.</text>
</comment>
<protein>
    <submittedName>
        <fullName evidence="1">Uncharacterized protein</fullName>
    </submittedName>
</protein>
<evidence type="ECO:0000313" key="2">
    <source>
        <dbReference type="Proteomes" id="UP000708208"/>
    </source>
</evidence>
<dbReference type="EMBL" id="CAJVCH010571775">
    <property type="protein sequence ID" value="CAG7838493.1"/>
    <property type="molecule type" value="Genomic_DNA"/>
</dbReference>
<name>A0A8J2LUR6_9HEXA</name>
<dbReference type="Proteomes" id="UP000708208">
    <property type="component" value="Unassembled WGS sequence"/>
</dbReference>
<proteinExistence type="predicted"/>
<evidence type="ECO:0000313" key="1">
    <source>
        <dbReference type="EMBL" id="CAG7838493.1"/>
    </source>
</evidence>
<keyword evidence="2" id="KW-1185">Reference proteome</keyword>
<organism evidence="1 2">
    <name type="scientific">Allacma fusca</name>
    <dbReference type="NCBI Taxonomy" id="39272"/>
    <lineage>
        <taxon>Eukaryota</taxon>
        <taxon>Metazoa</taxon>
        <taxon>Ecdysozoa</taxon>
        <taxon>Arthropoda</taxon>
        <taxon>Hexapoda</taxon>
        <taxon>Collembola</taxon>
        <taxon>Symphypleona</taxon>
        <taxon>Sminthuridae</taxon>
        <taxon>Allacma</taxon>
    </lineage>
</organism>